<comment type="caution">
    <text evidence="2">The sequence shown here is derived from an EMBL/GenBank/DDBJ whole genome shotgun (WGS) entry which is preliminary data.</text>
</comment>
<evidence type="ECO:0000259" key="1">
    <source>
        <dbReference type="Pfam" id="PF19289"/>
    </source>
</evidence>
<dbReference type="InterPro" id="IPR036059">
    <property type="entry name" value="TldD/PmbA_sf"/>
</dbReference>
<dbReference type="EMBL" id="PNJD01000071">
    <property type="protein sequence ID" value="PMP98007.1"/>
    <property type="molecule type" value="Genomic_DNA"/>
</dbReference>
<dbReference type="GO" id="GO:0008237">
    <property type="term" value="F:metallopeptidase activity"/>
    <property type="evidence" value="ECO:0007669"/>
    <property type="project" value="InterPro"/>
</dbReference>
<dbReference type="PANTHER" id="PTHR43421">
    <property type="entry name" value="METALLOPROTEASE PMBA"/>
    <property type="match status" value="1"/>
</dbReference>
<reference evidence="2 3" key="1">
    <citation type="submission" date="2018-01" db="EMBL/GenBank/DDBJ databases">
        <title>Metagenomic assembled genomes from two thermal pools in the Uzon Caldera, Kamchatka, Russia.</title>
        <authorList>
            <person name="Wilkins L."/>
            <person name="Ettinger C."/>
        </authorList>
    </citation>
    <scope>NUCLEOTIDE SEQUENCE [LARGE SCALE GENOMIC DNA]</scope>
    <source>
        <strain evidence="2">ARK-04</strain>
    </source>
</reference>
<dbReference type="InterPro" id="IPR047657">
    <property type="entry name" value="PmbA"/>
</dbReference>
<gene>
    <name evidence="2" type="ORF">C0169_01115</name>
</gene>
<name>A0A2N7QGC5_9BACT</name>
<feature type="non-terminal residue" evidence="2">
    <location>
        <position position="1"/>
    </location>
</feature>
<protein>
    <recommendedName>
        <fullName evidence="1">Metalloprotease TldD/E C-terminal domain-containing protein</fullName>
    </recommendedName>
</protein>
<dbReference type="GO" id="GO:0005829">
    <property type="term" value="C:cytosol"/>
    <property type="evidence" value="ECO:0007669"/>
    <property type="project" value="TreeGrafter"/>
</dbReference>
<evidence type="ECO:0000313" key="3">
    <source>
        <dbReference type="Proteomes" id="UP000235619"/>
    </source>
</evidence>
<accession>A0A2N7QGC5</accession>
<dbReference type="InterPro" id="IPR035068">
    <property type="entry name" value="TldD/PmbA_N"/>
</dbReference>
<dbReference type="SUPFAM" id="SSF111283">
    <property type="entry name" value="Putative modulator of DNA gyrase, PmbA/TldD"/>
    <property type="match status" value="1"/>
</dbReference>
<dbReference type="GO" id="GO:0006508">
    <property type="term" value="P:proteolysis"/>
    <property type="evidence" value="ECO:0007669"/>
    <property type="project" value="InterPro"/>
</dbReference>
<proteinExistence type="predicted"/>
<dbReference type="PANTHER" id="PTHR43421:SF1">
    <property type="entry name" value="METALLOPROTEASE PMBA"/>
    <property type="match status" value="1"/>
</dbReference>
<dbReference type="Proteomes" id="UP000235619">
    <property type="component" value="Unassembled WGS sequence"/>
</dbReference>
<feature type="domain" description="Metalloprotease TldD/E C-terminal" evidence="1">
    <location>
        <begin position="233"/>
        <end position="455"/>
    </location>
</feature>
<dbReference type="InterPro" id="IPR045569">
    <property type="entry name" value="Metalloprtase-TldD/E_C"/>
</dbReference>
<dbReference type="Gene3D" id="3.30.2290.10">
    <property type="entry name" value="PmbA/TldD superfamily"/>
    <property type="match status" value="1"/>
</dbReference>
<organism evidence="2 3">
    <name type="scientific">Thermodesulfobacterium geofontis</name>
    <dbReference type="NCBI Taxonomy" id="1295609"/>
    <lineage>
        <taxon>Bacteria</taxon>
        <taxon>Pseudomonadati</taxon>
        <taxon>Thermodesulfobacteriota</taxon>
        <taxon>Thermodesulfobacteria</taxon>
        <taxon>Thermodesulfobacteriales</taxon>
        <taxon>Thermodesulfobacteriaceae</taxon>
        <taxon>Thermodesulfobacterium</taxon>
    </lineage>
</organism>
<dbReference type="AlphaFoldDB" id="A0A2N7QGC5"/>
<evidence type="ECO:0000313" key="2">
    <source>
        <dbReference type="EMBL" id="PMP98007.1"/>
    </source>
</evidence>
<sequence>ISWFLCYFCWKKYFKNLKIMNIEEIKRLSQEEPVEFWIEIEEGLELEKRDEKLFLEENYLDQNISVRYLNKDGKAGLSYTTLLDSSEIKSTVLKAKILSDYGVPSLFPEKDKYPEISVFTRINLTSEVLKERLNELERDALSFDSSIFRVEKIKLSIGKIKYILVRKELELIWESPLCDFFISVIAKSKDKEASAYEWYSGVKFDYQILKERVKLACKKATTLSKTKKGKNLKISVLFPPFVAVDLLNLLEFSFLGDEVLKGRSYLKDKLEKKIFSEKINLVDDGINPDLIESRPFDDEGSAQNKKILVENGIIKNFLFDFYWKKEAEKRGFKEVKTGNSRRPDFSSFPKISSTNFYLEKGTLNTHELINLENEVFEVLEVLGAHTANPISGDFSFGVSGIYYKNGEPADFFCEMALSGNLFELFKNVVEIGADLSFYGSVGSPSLLVEKIDLGG</sequence>
<dbReference type="Pfam" id="PF19289">
    <property type="entry name" value="PmbA_TldD_3rd"/>
    <property type="match status" value="1"/>
</dbReference>